<sequence length="192" mass="22718">MQLPPKIYHSFVRPKWLTKIYIQNNIQRHFDLSDKKVLDFGAGTGANCTLCSPNHYFGIDPDAYRIDFAKRLYSPYRFEAFIGNELPADDNCFDVVLIIAVLHHIPPEMIQSYVKEFKRVLKPGGKVVVIEPCLFEKSPISNWFMKSNDKGDYIQREEEYLHYFTEENFKCNVLSRFRKMFFYNELYFTALL</sequence>
<dbReference type="RefSeq" id="WP_076764926.1">
    <property type="nucleotide sequence ID" value="NZ_MSFI01000010.1"/>
</dbReference>
<dbReference type="InterPro" id="IPR029063">
    <property type="entry name" value="SAM-dependent_MTases_sf"/>
</dbReference>
<evidence type="ECO:0000313" key="3">
    <source>
        <dbReference type="Proteomes" id="UP000188613"/>
    </source>
</evidence>
<dbReference type="PANTHER" id="PTHR42912:SF93">
    <property type="entry name" value="N6-ADENOSINE-METHYLTRANSFERASE TMT1A"/>
    <property type="match status" value="1"/>
</dbReference>
<dbReference type="InterPro" id="IPR013216">
    <property type="entry name" value="Methyltransf_11"/>
</dbReference>
<dbReference type="Proteomes" id="UP000188613">
    <property type="component" value="Unassembled WGS sequence"/>
</dbReference>
<accession>A0A1V2A8S8</accession>
<comment type="caution">
    <text evidence="2">The sequence shown here is derived from an EMBL/GenBank/DDBJ whole genome shotgun (WGS) entry which is preliminary data.</text>
</comment>
<name>A0A1V2A8S8_9BACI</name>
<dbReference type="Pfam" id="PF08241">
    <property type="entry name" value="Methyltransf_11"/>
    <property type="match status" value="1"/>
</dbReference>
<keyword evidence="3" id="KW-1185">Reference proteome</keyword>
<dbReference type="CDD" id="cd02440">
    <property type="entry name" value="AdoMet_MTases"/>
    <property type="match status" value="1"/>
</dbReference>
<feature type="domain" description="Methyltransferase type 11" evidence="1">
    <location>
        <begin position="38"/>
        <end position="129"/>
    </location>
</feature>
<dbReference type="AlphaFoldDB" id="A0A1V2A8S8"/>
<reference evidence="2 3" key="1">
    <citation type="submission" date="2016-12" db="EMBL/GenBank/DDBJ databases">
        <title>Domibacillus sp. SAB 38T whole genome sequencing.</title>
        <authorList>
            <person name="Verma A."/>
            <person name="Ojha A.K."/>
            <person name="Krishnamurthi S."/>
        </authorList>
    </citation>
    <scope>NUCLEOTIDE SEQUENCE [LARGE SCALE GENOMIC DNA]</scope>
    <source>
        <strain evidence="2 3">SAB 38</strain>
    </source>
</reference>
<organism evidence="2 3">
    <name type="scientific">Domibacillus epiphyticus</name>
    <dbReference type="NCBI Taxonomy" id="1714355"/>
    <lineage>
        <taxon>Bacteria</taxon>
        <taxon>Bacillati</taxon>
        <taxon>Bacillota</taxon>
        <taxon>Bacilli</taxon>
        <taxon>Bacillales</taxon>
        <taxon>Bacillaceae</taxon>
        <taxon>Domibacillus</taxon>
    </lineage>
</organism>
<gene>
    <name evidence="2" type="ORF">BTO28_07510</name>
</gene>
<dbReference type="InterPro" id="IPR050508">
    <property type="entry name" value="Methyltransf_Superfamily"/>
</dbReference>
<protein>
    <recommendedName>
        <fullName evidence="1">Methyltransferase type 11 domain-containing protein</fullName>
    </recommendedName>
</protein>
<evidence type="ECO:0000259" key="1">
    <source>
        <dbReference type="Pfam" id="PF08241"/>
    </source>
</evidence>
<dbReference type="EMBL" id="MSFI01000010">
    <property type="protein sequence ID" value="OMP67357.1"/>
    <property type="molecule type" value="Genomic_DNA"/>
</dbReference>
<dbReference type="Gene3D" id="3.40.50.150">
    <property type="entry name" value="Vaccinia Virus protein VP39"/>
    <property type="match status" value="1"/>
</dbReference>
<dbReference type="SUPFAM" id="SSF53335">
    <property type="entry name" value="S-adenosyl-L-methionine-dependent methyltransferases"/>
    <property type="match status" value="1"/>
</dbReference>
<proteinExistence type="predicted"/>
<dbReference type="PANTHER" id="PTHR42912">
    <property type="entry name" value="METHYLTRANSFERASE"/>
    <property type="match status" value="1"/>
</dbReference>
<dbReference type="OrthoDB" id="9772751at2"/>
<evidence type="ECO:0000313" key="2">
    <source>
        <dbReference type="EMBL" id="OMP67357.1"/>
    </source>
</evidence>
<dbReference type="STRING" id="1714355.BTO28_07510"/>
<dbReference type="GO" id="GO:0008757">
    <property type="term" value="F:S-adenosylmethionine-dependent methyltransferase activity"/>
    <property type="evidence" value="ECO:0007669"/>
    <property type="project" value="InterPro"/>
</dbReference>